<comment type="similarity">
    <text evidence="9">Belongs to the drug/metabolite transporter (DMT) superfamily. Small multidrug resistance (SMR) (TC 2.A.7.1) family.</text>
</comment>
<dbReference type="GO" id="GO:0015199">
    <property type="term" value="F:amino-acid betaine transmembrane transporter activity"/>
    <property type="evidence" value="ECO:0007669"/>
    <property type="project" value="TreeGrafter"/>
</dbReference>
<keyword evidence="4" id="KW-1003">Cell membrane</keyword>
<evidence type="ECO:0000256" key="5">
    <source>
        <dbReference type="ARBA" id="ARBA00022519"/>
    </source>
</evidence>
<keyword evidence="7 10" id="KW-1133">Transmembrane helix</keyword>
<dbReference type="Gene3D" id="1.10.3730.20">
    <property type="match status" value="1"/>
</dbReference>
<dbReference type="SUPFAM" id="SSF103481">
    <property type="entry name" value="Multidrug resistance efflux transporter EmrE"/>
    <property type="match status" value="1"/>
</dbReference>
<dbReference type="AlphaFoldDB" id="A0A1E3VIF9"/>
<evidence type="ECO:0000256" key="9">
    <source>
        <dbReference type="RuleBase" id="RU003942"/>
    </source>
</evidence>
<dbReference type="GO" id="GO:0005886">
    <property type="term" value="C:plasma membrane"/>
    <property type="evidence" value="ECO:0007669"/>
    <property type="project" value="UniProtKB-SubCell"/>
</dbReference>
<keyword evidence="12" id="KW-1185">Reference proteome</keyword>
<evidence type="ECO:0000256" key="3">
    <source>
        <dbReference type="ARBA" id="ARBA00021114"/>
    </source>
</evidence>
<dbReference type="InterPro" id="IPR045324">
    <property type="entry name" value="Small_multidrug_res"/>
</dbReference>
<protein>
    <recommendedName>
        <fullName evidence="3">Spermidine export protein MdtI</fullName>
    </recommendedName>
</protein>
<dbReference type="GO" id="GO:0015297">
    <property type="term" value="F:antiporter activity"/>
    <property type="evidence" value="ECO:0007669"/>
    <property type="project" value="TreeGrafter"/>
</dbReference>
<evidence type="ECO:0000256" key="10">
    <source>
        <dbReference type="SAM" id="Phobius"/>
    </source>
</evidence>
<evidence type="ECO:0000256" key="6">
    <source>
        <dbReference type="ARBA" id="ARBA00022692"/>
    </source>
</evidence>
<dbReference type="PANTHER" id="PTHR30561">
    <property type="entry name" value="SMR FAMILY PROTON-DEPENDENT DRUG EFFLUX TRANSPORTER SUGE"/>
    <property type="match status" value="1"/>
</dbReference>
<feature type="transmembrane region" description="Helical" evidence="10">
    <location>
        <begin position="6"/>
        <end position="25"/>
    </location>
</feature>
<gene>
    <name evidence="11" type="ORF">A8M32_00435</name>
</gene>
<proteinExistence type="inferred from homology"/>
<reference evidence="12" key="1">
    <citation type="submission" date="2016-05" db="EMBL/GenBank/DDBJ databases">
        <authorList>
            <person name="Li Y."/>
        </authorList>
    </citation>
    <scope>NUCLEOTIDE SEQUENCE [LARGE SCALE GENOMIC DNA]</scope>
    <source>
        <strain evidence="12">YIC4027</strain>
    </source>
</reference>
<comment type="subcellular location">
    <subcellularLocation>
        <location evidence="1">Cell inner membrane</location>
        <topology evidence="1">Multi-pass membrane protein</topology>
    </subcellularLocation>
    <subcellularLocation>
        <location evidence="9">Cell membrane</location>
        <topology evidence="9">Multi-pass membrane protein</topology>
    </subcellularLocation>
</comment>
<organism evidence="11 12">
    <name type="scientific">Sinorhizobium alkalisoli</name>
    <dbReference type="NCBI Taxonomy" id="1752398"/>
    <lineage>
        <taxon>Bacteria</taxon>
        <taxon>Pseudomonadati</taxon>
        <taxon>Pseudomonadota</taxon>
        <taxon>Alphaproteobacteria</taxon>
        <taxon>Hyphomicrobiales</taxon>
        <taxon>Rhizobiaceae</taxon>
        <taxon>Sinorhizobium/Ensifer group</taxon>
        <taxon>Sinorhizobium</taxon>
    </lineage>
</organism>
<evidence type="ECO:0000256" key="4">
    <source>
        <dbReference type="ARBA" id="ARBA00022475"/>
    </source>
</evidence>
<dbReference type="GO" id="GO:0031460">
    <property type="term" value="P:glycine betaine transport"/>
    <property type="evidence" value="ECO:0007669"/>
    <property type="project" value="TreeGrafter"/>
</dbReference>
<keyword evidence="6 9" id="KW-0812">Transmembrane</keyword>
<dbReference type="GO" id="GO:1903711">
    <property type="term" value="P:spermidine transmembrane transport"/>
    <property type="evidence" value="ECO:0007669"/>
    <property type="project" value="TreeGrafter"/>
</dbReference>
<dbReference type="OrthoDB" id="9808638at2"/>
<evidence type="ECO:0000256" key="1">
    <source>
        <dbReference type="ARBA" id="ARBA00004429"/>
    </source>
</evidence>
<sequence length="109" mass="11229">MPAFSFSSFAFAVLAGLFDVAANLASSRSNGFSHRGWGVLSIALVLAAFALLAEAVKGMELAIAYAVLGATGIFGTAISGRLLFGQRLKPIGWIGLCLIFGAVLVLHTA</sequence>
<keyword evidence="5" id="KW-0997">Cell inner membrane</keyword>
<keyword evidence="8 10" id="KW-0472">Membrane</keyword>
<feature type="transmembrane region" description="Helical" evidence="10">
    <location>
        <begin position="37"/>
        <end position="56"/>
    </location>
</feature>
<accession>A0A1E3VIF9</accession>
<evidence type="ECO:0000256" key="7">
    <source>
        <dbReference type="ARBA" id="ARBA00022989"/>
    </source>
</evidence>
<dbReference type="Pfam" id="PF00893">
    <property type="entry name" value="Multi_Drug_Res"/>
    <property type="match status" value="1"/>
</dbReference>
<name>A0A1E3VIF9_9HYPH</name>
<comment type="caution">
    <text evidence="11">The sequence shown here is derived from an EMBL/GenBank/DDBJ whole genome shotgun (WGS) entry which is preliminary data.</text>
</comment>
<feature type="transmembrane region" description="Helical" evidence="10">
    <location>
        <begin position="62"/>
        <end position="84"/>
    </location>
</feature>
<comment type="subunit">
    <text evidence="2">Forms a complex with MdtJ.</text>
</comment>
<evidence type="ECO:0000256" key="8">
    <source>
        <dbReference type="ARBA" id="ARBA00023136"/>
    </source>
</evidence>
<evidence type="ECO:0000313" key="12">
    <source>
        <dbReference type="Proteomes" id="UP000094342"/>
    </source>
</evidence>
<dbReference type="GO" id="GO:0015220">
    <property type="term" value="F:choline transmembrane transporter activity"/>
    <property type="evidence" value="ECO:0007669"/>
    <property type="project" value="TreeGrafter"/>
</dbReference>
<dbReference type="RefSeq" id="WP_069456452.1">
    <property type="nucleotide sequence ID" value="NZ_LYBW01000023.1"/>
</dbReference>
<dbReference type="PANTHER" id="PTHR30561:SF6">
    <property type="entry name" value="SPERMIDINE EXPORT PROTEIN MDTI"/>
    <property type="match status" value="1"/>
</dbReference>
<dbReference type="InterPro" id="IPR000390">
    <property type="entry name" value="Small_drug/metabolite_transptr"/>
</dbReference>
<dbReference type="Proteomes" id="UP000094342">
    <property type="component" value="Unassembled WGS sequence"/>
</dbReference>
<feature type="transmembrane region" description="Helical" evidence="10">
    <location>
        <begin position="91"/>
        <end position="108"/>
    </location>
</feature>
<evidence type="ECO:0000313" key="11">
    <source>
        <dbReference type="EMBL" id="ODR93324.1"/>
    </source>
</evidence>
<dbReference type="InterPro" id="IPR037185">
    <property type="entry name" value="EmrE-like"/>
</dbReference>
<evidence type="ECO:0000256" key="2">
    <source>
        <dbReference type="ARBA" id="ARBA00011359"/>
    </source>
</evidence>
<dbReference type="EMBL" id="LYBW01000023">
    <property type="protein sequence ID" value="ODR93324.1"/>
    <property type="molecule type" value="Genomic_DNA"/>
</dbReference>